<dbReference type="AlphaFoldDB" id="A0A4U0VHV3"/>
<gene>
    <name evidence="1" type="ORF">B0A55_11901</name>
</gene>
<keyword evidence="2" id="KW-1185">Reference proteome</keyword>
<sequence>MTATRASTKPWDFSHVLELVNSLATNDLTPSDEQHEAAALGRLHGTKDELYLE</sequence>
<dbReference type="EMBL" id="NAJQ01002130">
    <property type="protein sequence ID" value="TKA48800.1"/>
    <property type="molecule type" value="Genomic_DNA"/>
</dbReference>
<evidence type="ECO:0000313" key="2">
    <source>
        <dbReference type="Proteomes" id="UP000309340"/>
    </source>
</evidence>
<accession>A0A4U0VHV3</accession>
<feature type="non-terminal residue" evidence="1">
    <location>
        <position position="53"/>
    </location>
</feature>
<comment type="caution">
    <text evidence="1">The sequence shown here is derived from an EMBL/GenBank/DDBJ whole genome shotgun (WGS) entry which is preliminary data.</text>
</comment>
<proteinExistence type="predicted"/>
<protein>
    <submittedName>
        <fullName evidence="1">Uncharacterized protein</fullName>
    </submittedName>
</protein>
<organism evidence="1 2">
    <name type="scientific">Friedmanniomyces simplex</name>
    <dbReference type="NCBI Taxonomy" id="329884"/>
    <lineage>
        <taxon>Eukaryota</taxon>
        <taxon>Fungi</taxon>
        <taxon>Dikarya</taxon>
        <taxon>Ascomycota</taxon>
        <taxon>Pezizomycotina</taxon>
        <taxon>Dothideomycetes</taxon>
        <taxon>Dothideomycetidae</taxon>
        <taxon>Mycosphaerellales</taxon>
        <taxon>Teratosphaeriaceae</taxon>
        <taxon>Friedmanniomyces</taxon>
    </lineage>
</organism>
<evidence type="ECO:0000313" key="1">
    <source>
        <dbReference type="EMBL" id="TKA48800.1"/>
    </source>
</evidence>
<name>A0A4U0VHV3_9PEZI</name>
<reference evidence="1 2" key="1">
    <citation type="submission" date="2017-03" db="EMBL/GenBank/DDBJ databases">
        <title>Genomes of endolithic fungi from Antarctica.</title>
        <authorList>
            <person name="Coleine C."/>
            <person name="Masonjones S."/>
            <person name="Stajich J.E."/>
        </authorList>
    </citation>
    <scope>NUCLEOTIDE SEQUENCE [LARGE SCALE GENOMIC DNA]</scope>
    <source>
        <strain evidence="1 2">CCFEE 5184</strain>
    </source>
</reference>
<dbReference type="Proteomes" id="UP000309340">
    <property type="component" value="Unassembled WGS sequence"/>
</dbReference>